<dbReference type="CDD" id="cd22928">
    <property type="entry name" value="HFD_POLE3_DPB4"/>
    <property type="match status" value="1"/>
</dbReference>
<organism evidence="8 9">
    <name type="scientific">Ustilaginoidea virens</name>
    <name type="common">Rice false smut fungus</name>
    <name type="synonym">Villosiclava virens</name>
    <dbReference type="NCBI Taxonomy" id="1159556"/>
    <lineage>
        <taxon>Eukaryota</taxon>
        <taxon>Fungi</taxon>
        <taxon>Dikarya</taxon>
        <taxon>Ascomycota</taxon>
        <taxon>Pezizomycotina</taxon>
        <taxon>Sordariomycetes</taxon>
        <taxon>Hypocreomycetidae</taxon>
        <taxon>Hypocreales</taxon>
        <taxon>Clavicipitaceae</taxon>
        <taxon>Ustilaginoidea</taxon>
    </lineage>
</organism>
<evidence type="ECO:0000256" key="1">
    <source>
        <dbReference type="ARBA" id="ARBA00004123"/>
    </source>
</evidence>
<dbReference type="EMBL" id="CP072754">
    <property type="protein sequence ID" value="QUC18180.1"/>
    <property type="molecule type" value="Genomic_DNA"/>
</dbReference>
<accession>A0A8E5HMW1</accession>
<name>A0A8E5HMW1_USTVR</name>
<evidence type="ECO:0000313" key="9">
    <source>
        <dbReference type="Proteomes" id="UP000027002"/>
    </source>
</evidence>
<keyword evidence="2" id="KW-0235">DNA replication</keyword>
<dbReference type="InterPro" id="IPR051377">
    <property type="entry name" value="DNA_Pol-Epsilon_Subunit"/>
</dbReference>
<dbReference type="GO" id="GO:0031490">
    <property type="term" value="F:chromatin DNA binding"/>
    <property type="evidence" value="ECO:0007669"/>
    <property type="project" value="TreeGrafter"/>
</dbReference>
<dbReference type="PANTHER" id="PTHR46172">
    <property type="entry name" value="DNA POLYMERASE EPSILON SUBUNIT 3"/>
    <property type="match status" value="1"/>
</dbReference>
<dbReference type="AlphaFoldDB" id="A0A8E5HMW1"/>
<dbReference type="InterPro" id="IPR009072">
    <property type="entry name" value="Histone-fold"/>
</dbReference>
<evidence type="ECO:0000256" key="2">
    <source>
        <dbReference type="ARBA" id="ARBA00022705"/>
    </source>
</evidence>
<evidence type="ECO:0000256" key="5">
    <source>
        <dbReference type="ARBA" id="ARBA00042096"/>
    </source>
</evidence>
<dbReference type="GO" id="GO:0006272">
    <property type="term" value="P:leading strand elongation"/>
    <property type="evidence" value="ECO:0007669"/>
    <property type="project" value="TreeGrafter"/>
</dbReference>
<evidence type="ECO:0000256" key="3">
    <source>
        <dbReference type="ARBA" id="ARBA00023242"/>
    </source>
</evidence>
<dbReference type="GO" id="GO:0008623">
    <property type="term" value="C:CHRAC"/>
    <property type="evidence" value="ECO:0007669"/>
    <property type="project" value="TreeGrafter"/>
</dbReference>
<feature type="domain" description="Transcription factor CBF/NF-Y/archaeal histone" evidence="7">
    <location>
        <begin position="53"/>
        <end position="116"/>
    </location>
</feature>
<dbReference type="OrthoDB" id="1707486at2759"/>
<comment type="subcellular location">
    <subcellularLocation>
        <location evidence="1">Nucleus</location>
    </subcellularLocation>
</comment>
<proteinExistence type="predicted"/>
<dbReference type="GO" id="GO:0008622">
    <property type="term" value="C:epsilon DNA polymerase complex"/>
    <property type="evidence" value="ECO:0007669"/>
    <property type="project" value="TreeGrafter"/>
</dbReference>
<dbReference type="PANTHER" id="PTHR46172:SF1">
    <property type="entry name" value="DNA POLYMERASE EPSILON SUBUNIT 3"/>
    <property type="match status" value="1"/>
</dbReference>
<evidence type="ECO:0000256" key="4">
    <source>
        <dbReference type="ARBA" id="ARBA00039775"/>
    </source>
</evidence>
<dbReference type="GeneID" id="66063199"/>
<dbReference type="InterPro" id="IPR003958">
    <property type="entry name" value="CBFA_NFYB_domain"/>
</dbReference>
<feature type="region of interest" description="Disordered" evidence="6">
    <location>
        <begin position="143"/>
        <end position="269"/>
    </location>
</feature>
<dbReference type="Proteomes" id="UP000027002">
    <property type="component" value="Chromosome 2"/>
</dbReference>
<evidence type="ECO:0000259" key="7">
    <source>
        <dbReference type="Pfam" id="PF00808"/>
    </source>
</evidence>
<dbReference type="GO" id="GO:0031507">
    <property type="term" value="P:heterochromatin formation"/>
    <property type="evidence" value="ECO:0007669"/>
    <property type="project" value="TreeGrafter"/>
</dbReference>
<dbReference type="KEGG" id="uvi:66063199"/>
<dbReference type="RefSeq" id="XP_042995853.1">
    <property type="nucleotide sequence ID" value="XM_043139919.1"/>
</dbReference>
<evidence type="ECO:0000256" key="6">
    <source>
        <dbReference type="SAM" id="MobiDB-lite"/>
    </source>
</evidence>
<dbReference type="Gene3D" id="1.10.20.10">
    <property type="entry name" value="Histone, subunit A"/>
    <property type="match status" value="1"/>
</dbReference>
<dbReference type="GO" id="GO:0046982">
    <property type="term" value="F:protein heterodimerization activity"/>
    <property type="evidence" value="ECO:0007669"/>
    <property type="project" value="InterPro"/>
</dbReference>
<feature type="compositionally biased region" description="Acidic residues" evidence="6">
    <location>
        <begin position="258"/>
        <end position="269"/>
    </location>
</feature>
<dbReference type="GO" id="GO:0006974">
    <property type="term" value="P:DNA damage response"/>
    <property type="evidence" value="ECO:0007669"/>
    <property type="project" value="TreeGrafter"/>
</dbReference>
<feature type="compositionally biased region" description="Basic and acidic residues" evidence="6">
    <location>
        <begin position="33"/>
        <end position="46"/>
    </location>
</feature>
<dbReference type="SUPFAM" id="SSF47113">
    <property type="entry name" value="Histone-fold"/>
    <property type="match status" value="1"/>
</dbReference>
<feature type="region of interest" description="Disordered" evidence="6">
    <location>
        <begin position="1"/>
        <end position="47"/>
    </location>
</feature>
<protein>
    <recommendedName>
        <fullName evidence="4">DNA polymerase epsilon subunit D</fullName>
    </recommendedName>
    <alternativeName>
        <fullName evidence="5">DNA polymerase II subunit D</fullName>
    </alternativeName>
</protein>
<reference evidence="8" key="1">
    <citation type="submission" date="2020-03" db="EMBL/GenBank/DDBJ databases">
        <title>A mixture of massive structural variations and highly conserved coding sequences in Ustilaginoidea virens genome.</title>
        <authorList>
            <person name="Zhang K."/>
            <person name="Zhao Z."/>
            <person name="Zhang Z."/>
            <person name="Li Y."/>
            <person name="Hsiang T."/>
            <person name="Sun W."/>
        </authorList>
    </citation>
    <scope>NUCLEOTIDE SEQUENCE</scope>
    <source>
        <strain evidence="8">UV-8b</strain>
    </source>
</reference>
<evidence type="ECO:0000313" key="8">
    <source>
        <dbReference type="EMBL" id="QUC18180.1"/>
    </source>
</evidence>
<feature type="compositionally biased region" description="Acidic residues" evidence="6">
    <location>
        <begin position="191"/>
        <end position="222"/>
    </location>
</feature>
<keyword evidence="9" id="KW-1185">Reference proteome</keyword>
<sequence>MPSRKSDPAQQPRRSDAGAPEDASTATAGELSAADRKEQQQHKDATTIEDLALPKSIVTRLAKGVLPPNTQIQANAVLALSKSATVFINYLASHANEHTISAGKKTIAPADVFKALDDTDFSFLRDPLEAEFARFTQIQAEKRTNYRQKARAKTDDADMADASLTDRTGSAEAAAPRAKKQRVDGAASDSAGDDDAETEDEADEADDQDDQDDQDEDEDEAEAGAHQGHDEEDEDGQQGSQDEAQDEDALEERHAGDDGDEALDDDDSD</sequence>
<keyword evidence="3" id="KW-0539">Nucleus</keyword>
<dbReference type="Pfam" id="PF00808">
    <property type="entry name" value="CBFD_NFYB_HMF"/>
    <property type="match status" value="1"/>
</dbReference>
<gene>
    <name evidence="8" type="ORF">UV8b_02421</name>
</gene>